<proteinExistence type="predicted"/>
<protein>
    <submittedName>
        <fullName evidence="1">TraB/GumN family protein</fullName>
    </submittedName>
</protein>
<name>A0ABW5BJK2_9PROT</name>
<dbReference type="EMBL" id="JBHUII010000004">
    <property type="protein sequence ID" value="MFD2205789.1"/>
    <property type="molecule type" value="Genomic_DNA"/>
</dbReference>
<dbReference type="RefSeq" id="WP_380250739.1">
    <property type="nucleotide sequence ID" value="NZ_JBHUII010000004.1"/>
</dbReference>
<dbReference type="Pfam" id="PF01963">
    <property type="entry name" value="TraB_PrgY_gumN"/>
    <property type="match status" value="1"/>
</dbReference>
<sequence>MSFLSVVKHTTSKSLASALLGTLLVADIGLGLTAATAGLSLSSSQVWADDDVNPALWKLTDADSEIWLFGTVHALEKGLDWRTDKINNAFDAATTFYMEAPVNEATPESMAPMMQEYGINHSGKPFYEDLSPQGRDYFLKTLKSLGISKSAVKNFAPMRPWLAAVTLATFQMQAKGIDPEAGVDKVLWDAAKAEGKKLRYLETLDQQFSIFGNLSPQEDLDFFEGSVQQLVEDTDMLDQLFSFWKKGEIDDLANLMNASFGDDEKMKSALLTNRNLNWAYQIDSMMKGSGKIFIAVGAGHLGGDKSVQHFLKQQGYEAVRQ</sequence>
<dbReference type="Proteomes" id="UP001597294">
    <property type="component" value="Unassembled WGS sequence"/>
</dbReference>
<gene>
    <name evidence="1" type="ORF">ACFSKO_09215</name>
</gene>
<dbReference type="CDD" id="cd14789">
    <property type="entry name" value="Tiki"/>
    <property type="match status" value="1"/>
</dbReference>
<comment type="caution">
    <text evidence="1">The sequence shown here is derived from an EMBL/GenBank/DDBJ whole genome shotgun (WGS) entry which is preliminary data.</text>
</comment>
<keyword evidence="2" id="KW-1185">Reference proteome</keyword>
<reference evidence="2" key="1">
    <citation type="journal article" date="2019" name="Int. J. Syst. Evol. Microbiol.">
        <title>The Global Catalogue of Microorganisms (GCM) 10K type strain sequencing project: providing services to taxonomists for standard genome sequencing and annotation.</title>
        <authorList>
            <consortium name="The Broad Institute Genomics Platform"/>
            <consortium name="The Broad Institute Genome Sequencing Center for Infectious Disease"/>
            <person name="Wu L."/>
            <person name="Ma J."/>
        </authorList>
    </citation>
    <scope>NUCLEOTIDE SEQUENCE [LARGE SCALE GENOMIC DNA]</scope>
    <source>
        <strain evidence="2">CGMCC 4.7192</strain>
    </source>
</reference>
<dbReference type="InterPro" id="IPR047111">
    <property type="entry name" value="YbaP-like"/>
</dbReference>
<accession>A0ABW5BJK2</accession>
<dbReference type="InterPro" id="IPR002816">
    <property type="entry name" value="TraB/PrgY/GumN_fam"/>
</dbReference>
<evidence type="ECO:0000313" key="1">
    <source>
        <dbReference type="EMBL" id="MFD2205789.1"/>
    </source>
</evidence>
<dbReference type="PANTHER" id="PTHR40590:SF1">
    <property type="entry name" value="CYTOPLASMIC PROTEIN"/>
    <property type="match status" value="1"/>
</dbReference>
<organism evidence="1 2">
    <name type="scientific">Kiloniella antarctica</name>
    <dbReference type="NCBI Taxonomy" id="1550907"/>
    <lineage>
        <taxon>Bacteria</taxon>
        <taxon>Pseudomonadati</taxon>
        <taxon>Pseudomonadota</taxon>
        <taxon>Alphaproteobacteria</taxon>
        <taxon>Rhodospirillales</taxon>
        <taxon>Kiloniellaceae</taxon>
        <taxon>Kiloniella</taxon>
    </lineage>
</organism>
<evidence type="ECO:0000313" key="2">
    <source>
        <dbReference type="Proteomes" id="UP001597294"/>
    </source>
</evidence>
<dbReference type="PANTHER" id="PTHR40590">
    <property type="entry name" value="CYTOPLASMIC PROTEIN-RELATED"/>
    <property type="match status" value="1"/>
</dbReference>